<accession>A0ABC9VGF7</accession>
<feature type="compositionally biased region" description="Basic residues" evidence="1">
    <location>
        <begin position="19"/>
        <end position="35"/>
    </location>
</feature>
<organism evidence="3 4">
    <name type="scientific">Parageobacillus genomosp. 1</name>
    <dbReference type="NCBI Taxonomy" id="1295642"/>
    <lineage>
        <taxon>Bacteria</taxon>
        <taxon>Bacillati</taxon>
        <taxon>Bacillota</taxon>
        <taxon>Bacilli</taxon>
        <taxon>Bacillales</taxon>
        <taxon>Anoxybacillaceae</taxon>
        <taxon>Parageobacillus</taxon>
    </lineage>
</organism>
<dbReference type="InterPro" id="IPR003615">
    <property type="entry name" value="HNH_nuc"/>
</dbReference>
<feature type="domain" description="HNH nuclease" evidence="2">
    <location>
        <begin position="58"/>
        <end position="106"/>
    </location>
</feature>
<dbReference type="EMBL" id="AOTZ01000004">
    <property type="protein sequence ID" value="EZP77593.1"/>
    <property type="molecule type" value="Genomic_DNA"/>
</dbReference>
<keyword evidence="4" id="KW-1185">Reference proteome</keyword>
<dbReference type="AlphaFoldDB" id="A0ABC9VGF7"/>
<feature type="region of interest" description="Disordered" evidence="1">
    <location>
        <begin position="1"/>
        <end position="35"/>
    </location>
</feature>
<sequence length="173" mass="20486">MNLSNEFHPAPKPVTQRKDKPRRKGKTKIPKKRKKKIETYKGRVIPKAKDRTKISKANYERMIEEFGDRCMICGRIPIQAHHLVFRSKLGSGNWRNLAPLCDEHHRQAHRDYEFAEWLRQERAKRFGPHFGKDKYALFKEGLIPNTTERAFEKFFEEEEEKYGLARVATESDS</sequence>
<name>A0ABC9VGF7_9BACL</name>
<dbReference type="Gene3D" id="1.10.30.50">
    <property type="match status" value="1"/>
</dbReference>
<gene>
    <name evidence="3" type="ORF">H839_08169</name>
</gene>
<dbReference type="SMART" id="SM00507">
    <property type="entry name" value="HNHc"/>
    <property type="match status" value="1"/>
</dbReference>
<evidence type="ECO:0000259" key="2">
    <source>
        <dbReference type="SMART" id="SM00507"/>
    </source>
</evidence>
<dbReference type="Proteomes" id="UP000023566">
    <property type="component" value="Chromosome"/>
</dbReference>
<reference evidence="3 4" key="1">
    <citation type="journal article" date="2014" name="Appl. Microbiol. Biotechnol.">
        <title>Transformable facultative thermophile Geobacillus stearothermophilus NUB3621 as a host strain for metabolic engineering.</title>
        <authorList>
            <person name="Blanchard K."/>
            <person name="Robic S."/>
            <person name="Matsumura I."/>
        </authorList>
    </citation>
    <scope>NUCLEOTIDE SEQUENCE [LARGE SCALE GENOMIC DNA]</scope>
    <source>
        <strain evidence="3 4">NUB3621</strain>
    </source>
</reference>
<evidence type="ECO:0000256" key="1">
    <source>
        <dbReference type="SAM" id="MobiDB-lite"/>
    </source>
</evidence>
<dbReference type="RefSeq" id="WP_221927918.1">
    <property type="nucleotide sequence ID" value="NZ_CM002692.1"/>
</dbReference>
<proteinExistence type="predicted"/>
<dbReference type="CDD" id="cd00085">
    <property type="entry name" value="HNHc"/>
    <property type="match status" value="1"/>
</dbReference>
<evidence type="ECO:0000313" key="4">
    <source>
        <dbReference type="Proteomes" id="UP000023566"/>
    </source>
</evidence>
<evidence type="ECO:0000313" key="3">
    <source>
        <dbReference type="EMBL" id="EZP77593.1"/>
    </source>
</evidence>
<comment type="caution">
    <text evidence="3">The sequence shown here is derived from an EMBL/GenBank/DDBJ whole genome shotgun (WGS) entry which is preliminary data.</text>
</comment>
<protein>
    <recommendedName>
        <fullName evidence="2">HNH nuclease domain-containing protein</fullName>
    </recommendedName>
</protein>